<dbReference type="AlphaFoldDB" id="A0AAX1N0S7"/>
<gene>
    <name evidence="3" type="ORF">KMW28_16175</name>
</gene>
<proteinExistence type="predicted"/>
<protein>
    <submittedName>
        <fullName evidence="3">Porin family protein</fullName>
    </submittedName>
</protein>
<organism evidence="3 4">
    <name type="scientific">Flammeovirga yaeyamensis</name>
    <dbReference type="NCBI Taxonomy" id="367791"/>
    <lineage>
        <taxon>Bacteria</taxon>
        <taxon>Pseudomonadati</taxon>
        <taxon>Bacteroidota</taxon>
        <taxon>Cytophagia</taxon>
        <taxon>Cytophagales</taxon>
        <taxon>Flammeovirgaceae</taxon>
        <taxon>Flammeovirga</taxon>
    </lineage>
</organism>
<feature type="signal peptide" evidence="2">
    <location>
        <begin position="1"/>
        <end position="25"/>
    </location>
</feature>
<evidence type="ECO:0000313" key="4">
    <source>
        <dbReference type="Proteomes" id="UP000678679"/>
    </source>
</evidence>
<sequence length="328" mass="37655">MFDSLKNIKFLFLFALLMCAQQSYAQYSKWKVGFSANSQLMYFNSKIDQSQASTSPIQEYNLPNPGWGYGFTLSTDFQVIDGLMVGGSFGFSKFDSDLDKYQQVSNARSEMRTYSLYGDLYILKFIPNYFLPHIKENFFVRLSPLMHKGLTEYQYMELSNGGSGGNVTGIKNNGEFTSFGLLFGVGYTQYVSDKFSVSTMLNMDYSFGSYKEVINNYSTSEVSELKSNMFLARLNAEVKIAYDIKQKLPLCPIESCGVQQEHTHAVLGGARVRGNKYKHRQNQKYGDKHRGQVDKTKRKKTKTERQQERIQRKEKRNRKRIRIIGAGH</sequence>
<accession>A0AAX1N0S7</accession>
<dbReference type="Proteomes" id="UP000678679">
    <property type="component" value="Chromosome 1"/>
</dbReference>
<evidence type="ECO:0000256" key="1">
    <source>
        <dbReference type="SAM" id="MobiDB-lite"/>
    </source>
</evidence>
<name>A0AAX1N0S7_9BACT</name>
<dbReference type="KEGG" id="fya:KMW28_16175"/>
<feature type="region of interest" description="Disordered" evidence="1">
    <location>
        <begin position="274"/>
        <end position="328"/>
    </location>
</feature>
<evidence type="ECO:0000313" key="3">
    <source>
        <dbReference type="EMBL" id="QWG01183.1"/>
    </source>
</evidence>
<dbReference type="RefSeq" id="WP_169662723.1">
    <property type="nucleotide sequence ID" value="NZ_CP076132.1"/>
</dbReference>
<feature type="compositionally biased region" description="Basic and acidic residues" evidence="1">
    <location>
        <begin position="285"/>
        <end position="295"/>
    </location>
</feature>
<feature type="compositionally biased region" description="Basic residues" evidence="1">
    <location>
        <begin position="312"/>
        <end position="322"/>
    </location>
</feature>
<keyword evidence="2" id="KW-0732">Signal</keyword>
<keyword evidence="4" id="KW-1185">Reference proteome</keyword>
<evidence type="ECO:0000256" key="2">
    <source>
        <dbReference type="SAM" id="SignalP"/>
    </source>
</evidence>
<dbReference type="EMBL" id="CP076132">
    <property type="protein sequence ID" value="QWG01183.1"/>
    <property type="molecule type" value="Genomic_DNA"/>
</dbReference>
<reference evidence="3 4" key="1">
    <citation type="submission" date="2021-05" db="EMBL/GenBank/DDBJ databases">
        <title>Comparative genomic studies on the polysaccharide-degrading batcterial strains of the Flammeovirga genus.</title>
        <authorList>
            <person name="Zewei F."/>
            <person name="Zheng Z."/>
            <person name="Yu L."/>
            <person name="Ruyue G."/>
            <person name="Yanhong M."/>
            <person name="Yuanyuan C."/>
            <person name="Jingyan G."/>
            <person name="Wenjun H."/>
        </authorList>
    </citation>
    <scope>NUCLEOTIDE SEQUENCE [LARGE SCALE GENOMIC DNA]</scope>
    <source>
        <strain evidence="3 4">NBRC:100898</strain>
    </source>
</reference>
<feature type="chain" id="PRO_5043802327" evidence="2">
    <location>
        <begin position="26"/>
        <end position="328"/>
    </location>
</feature>